<dbReference type="Pfam" id="PF03328">
    <property type="entry name" value="HpcH_HpaI"/>
    <property type="match status" value="1"/>
</dbReference>
<protein>
    <recommendedName>
        <fullName evidence="3">HpcH/HpaI aldolase/citrate lyase domain-containing protein</fullName>
    </recommendedName>
</protein>
<dbReference type="GO" id="GO:0016832">
    <property type="term" value="F:aldehyde-lyase activity"/>
    <property type="evidence" value="ECO:0007669"/>
    <property type="project" value="TreeGrafter"/>
</dbReference>
<accession>A0AAW0QUA1</accession>
<dbReference type="AlphaFoldDB" id="A0AAW0QUA1"/>
<dbReference type="InterPro" id="IPR050251">
    <property type="entry name" value="HpcH-HpaI_aldolase"/>
</dbReference>
<name>A0AAW0QUA1_9PEZI</name>
<proteinExistence type="predicted"/>
<evidence type="ECO:0000259" key="3">
    <source>
        <dbReference type="Pfam" id="PF03328"/>
    </source>
</evidence>
<dbReference type="InterPro" id="IPR040442">
    <property type="entry name" value="Pyrv_kinase-like_dom_sf"/>
</dbReference>
<evidence type="ECO:0000256" key="1">
    <source>
        <dbReference type="ARBA" id="ARBA00022723"/>
    </source>
</evidence>
<evidence type="ECO:0000313" key="4">
    <source>
        <dbReference type="EMBL" id="KAK8109616.1"/>
    </source>
</evidence>
<dbReference type="GO" id="GO:0005737">
    <property type="term" value="C:cytoplasm"/>
    <property type="evidence" value="ECO:0007669"/>
    <property type="project" value="TreeGrafter"/>
</dbReference>
<dbReference type="PANTHER" id="PTHR30502:SF8">
    <property type="entry name" value="SYNTHASE, PUTATIVE-RELATED"/>
    <property type="match status" value="1"/>
</dbReference>
<comment type="caution">
    <text evidence="4">The sequence shown here is derived from an EMBL/GenBank/DDBJ whole genome shotgun (WGS) entry which is preliminary data.</text>
</comment>
<evidence type="ECO:0000256" key="2">
    <source>
        <dbReference type="ARBA" id="ARBA00023239"/>
    </source>
</evidence>
<dbReference type="Proteomes" id="UP001392437">
    <property type="component" value="Unassembled WGS sequence"/>
</dbReference>
<dbReference type="GO" id="GO:0046872">
    <property type="term" value="F:metal ion binding"/>
    <property type="evidence" value="ECO:0007669"/>
    <property type="project" value="UniProtKB-KW"/>
</dbReference>
<reference evidence="4 5" key="1">
    <citation type="submission" date="2023-01" db="EMBL/GenBank/DDBJ databases">
        <title>Analysis of 21 Apiospora genomes using comparative genomics revels a genus with tremendous synthesis potential of carbohydrate active enzymes and secondary metabolites.</title>
        <authorList>
            <person name="Sorensen T."/>
        </authorList>
    </citation>
    <scope>NUCLEOTIDE SEQUENCE [LARGE SCALE GENOMIC DNA]</scope>
    <source>
        <strain evidence="4 5">CBS 117206</strain>
    </source>
</reference>
<dbReference type="PANTHER" id="PTHR30502">
    <property type="entry name" value="2-KETO-3-DEOXY-L-RHAMNONATE ALDOLASE"/>
    <property type="match status" value="1"/>
</dbReference>
<organism evidence="4 5">
    <name type="scientific">Apiospora kogelbergensis</name>
    <dbReference type="NCBI Taxonomy" id="1337665"/>
    <lineage>
        <taxon>Eukaryota</taxon>
        <taxon>Fungi</taxon>
        <taxon>Dikarya</taxon>
        <taxon>Ascomycota</taxon>
        <taxon>Pezizomycotina</taxon>
        <taxon>Sordariomycetes</taxon>
        <taxon>Xylariomycetidae</taxon>
        <taxon>Amphisphaeriales</taxon>
        <taxon>Apiosporaceae</taxon>
        <taxon>Apiospora</taxon>
    </lineage>
</organism>
<keyword evidence="2" id="KW-0456">Lyase</keyword>
<sequence length="313" mass="33898">MASTSHDVAAAGTEHLQVAANGMAAYRAPSLSQPHKARQAIRDAYEGKIAPLIGFFFAFPTVLTARVIAQIHADWVFIDWEHSSCGVETMTDVVHAIQYVSEGRTIPFVRLPNHDHGNIAFALDAGASLIVPQVDTVEQARHIVTATKFGVAHRGTRSAPPCRWLPGSNADMTLDSSRSLWENLNDQAALVIQAESERGVRNLDAILSAVGDDIDAVFLGVLDLRISMGLDGLWGSEPEFLDVVRLYEETLHKHNKPTAGPCLDGNWRRGANKTMTVVTGDFVALLSQRAVLSGARENLPASNKAETWGSTDV</sequence>
<dbReference type="InterPro" id="IPR015813">
    <property type="entry name" value="Pyrv/PenolPyrv_kinase-like_dom"/>
</dbReference>
<dbReference type="SUPFAM" id="SSF51621">
    <property type="entry name" value="Phosphoenolpyruvate/pyruvate domain"/>
    <property type="match status" value="1"/>
</dbReference>
<dbReference type="EMBL" id="JAQQWP010000007">
    <property type="protein sequence ID" value="KAK8109616.1"/>
    <property type="molecule type" value="Genomic_DNA"/>
</dbReference>
<evidence type="ECO:0000313" key="5">
    <source>
        <dbReference type="Proteomes" id="UP001392437"/>
    </source>
</evidence>
<dbReference type="InterPro" id="IPR005000">
    <property type="entry name" value="Aldolase/citrate-lyase_domain"/>
</dbReference>
<keyword evidence="1" id="KW-0479">Metal-binding</keyword>
<keyword evidence="5" id="KW-1185">Reference proteome</keyword>
<gene>
    <name evidence="4" type="ORF">PG999_007753</name>
</gene>
<dbReference type="Gene3D" id="3.20.20.60">
    <property type="entry name" value="Phosphoenolpyruvate-binding domains"/>
    <property type="match status" value="1"/>
</dbReference>
<feature type="domain" description="HpcH/HpaI aldolase/citrate lyase" evidence="3">
    <location>
        <begin position="54"/>
        <end position="232"/>
    </location>
</feature>